<gene>
    <name evidence="1" type="ORF">JEM65_16950</name>
</gene>
<name>A0A934KRR6_9FLAO</name>
<sequence length="105" mass="12683">MQKTITRIWHGKVKKEHSEVYKTYVEETGLKNYQEVKGNLSAKILLRFEDDICHMLTVTEWDSYDSIKMFAGKDFEKARYYPEDKKYLLGFEEFVTHYETYVYES</sequence>
<keyword evidence="2" id="KW-1185">Reference proteome</keyword>
<accession>A0A934KRR6</accession>
<protein>
    <recommendedName>
        <fullName evidence="3">Antibiotic biosynthesis monooxygenase</fullName>
    </recommendedName>
</protein>
<dbReference type="RefSeq" id="WP_199602194.1">
    <property type="nucleotide sequence ID" value="NZ_JAEHJZ010000045.1"/>
</dbReference>
<comment type="caution">
    <text evidence="1">The sequence shown here is derived from an EMBL/GenBank/DDBJ whole genome shotgun (WGS) entry which is preliminary data.</text>
</comment>
<dbReference type="EMBL" id="JAEHJZ010000045">
    <property type="protein sequence ID" value="MBJ7882324.1"/>
    <property type="molecule type" value="Genomic_DNA"/>
</dbReference>
<evidence type="ECO:0000313" key="1">
    <source>
        <dbReference type="EMBL" id="MBJ7882324.1"/>
    </source>
</evidence>
<dbReference type="SUPFAM" id="SSF54909">
    <property type="entry name" value="Dimeric alpha+beta barrel"/>
    <property type="match status" value="1"/>
</dbReference>
<dbReference type="AlphaFoldDB" id="A0A934KRR6"/>
<dbReference type="InterPro" id="IPR011008">
    <property type="entry name" value="Dimeric_a/b-barrel"/>
</dbReference>
<proteinExistence type="predicted"/>
<dbReference type="Proteomes" id="UP000662373">
    <property type="component" value="Unassembled WGS sequence"/>
</dbReference>
<organism evidence="1 2">
    <name type="scientific">Gelidibacter salicanalis</name>
    <dbReference type="NCBI Taxonomy" id="291193"/>
    <lineage>
        <taxon>Bacteria</taxon>
        <taxon>Pseudomonadati</taxon>
        <taxon>Bacteroidota</taxon>
        <taxon>Flavobacteriia</taxon>
        <taxon>Flavobacteriales</taxon>
        <taxon>Flavobacteriaceae</taxon>
        <taxon>Gelidibacter</taxon>
    </lineage>
</organism>
<reference evidence="1 2" key="1">
    <citation type="submission" date="2020-09" db="EMBL/GenBank/DDBJ databases">
        <title>Draft genome of Gelidibacter salicanalis PAMC21136.</title>
        <authorList>
            <person name="Park H."/>
        </authorList>
    </citation>
    <scope>NUCLEOTIDE SEQUENCE [LARGE SCALE GENOMIC DNA]</scope>
    <source>
        <strain evidence="1 2">PAMC21136</strain>
    </source>
</reference>
<evidence type="ECO:0008006" key="3">
    <source>
        <dbReference type="Google" id="ProtNLM"/>
    </source>
</evidence>
<evidence type="ECO:0000313" key="2">
    <source>
        <dbReference type="Proteomes" id="UP000662373"/>
    </source>
</evidence>